<dbReference type="Pfam" id="PF02325">
    <property type="entry name" value="CCB3_YggT"/>
    <property type="match status" value="1"/>
</dbReference>
<keyword evidence="1" id="KW-1133">Transmembrane helix</keyword>
<feature type="transmembrane region" description="Helical" evidence="1">
    <location>
        <begin position="12"/>
        <end position="33"/>
    </location>
</feature>
<protein>
    <submittedName>
        <fullName evidence="2">YggT family protein</fullName>
    </submittedName>
</protein>
<dbReference type="EMBL" id="CP117884">
    <property type="protein sequence ID" value="WDF81667.1"/>
    <property type="molecule type" value="Genomic_DNA"/>
</dbReference>
<evidence type="ECO:0000256" key="1">
    <source>
        <dbReference type="SAM" id="Phobius"/>
    </source>
</evidence>
<evidence type="ECO:0000313" key="2">
    <source>
        <dbReference type="EMBL" id="WDF81667.1"/>
    </source>
</evidence>
<dbReference type="RefSeq" id="WP_274258599.1">
    <property type="nucleotide sequence ID" value="NZ_CP117884.1"/>
</dbReference>
<reference evidence="2 3" key="1">
    <citation type="submission" date="2023-02" db="EMBL/GenBank/DDBJ databases">
        <title>Genome sequence of Lacticaseibacillus sp. KACC 23028.</title>
        <authorList>
            <person name="Kim S."/>
            <person name="Heo J."/>
            <person name="Kwon S.-W."/>
        </authorList>
    </citation>
    <scope>NUCLEOTIDE SEQUENCE [LARGE SCALE GENOMIC DNA]</scope>
    <source>
        <strain evidence="2 3">KACC 23028</strain>
    </source>
</reference>
<keyword evidence="1" id="KW-0472">Membrane</keyword>
<dbReference type="InterPro" id="IPR003425">
    <property type="entry name" value="CCB3/YggT"/>
</dbReference>
<dbReference type="Proteomes" id="UP001220377">
    <property type="component" value="Chromosome"/>
</dbReference>
<name>A0ABY7WRM7_9LACO</name>
<keyword evidence="1" id="KW-0812">Transmembrane</keyword>
<accession>A0ABY7WRM7</accession>
<gene>
    <name evidence="2" type="ORF">PQ472_06945</name>
</gene>
<keyword evidence="3" id="KW-1185">Reference proteome</keyword>
<feature type="transmembrane region" description="Helical" evidence="1">
    <location>
        <begin position="59"/>
        <end position="80"/>
    </location>
</feature>
<proteinExistence type="predicted"/>
<evidence type="ECO:0000313" key="3">
    <source>
        <dbReference type="Proteomes" id="UP001220377"/>
    </source>
</evidence>
<organism evidence="2 3">
    <name type="scientific">Lacticaseibacillus pabuli</name>
    <dbReference type="NCBI Taxonomy" id="3025672"/>
    <lineage>
        <taxon>Bacteria</taxon>
        <taxon>Bacillati</taxon>
        <taxon>Bacillota</taxon>
        <taxon>Bacilli</taxon>
        <taxon>Lactobacillales</taxon>
        <taxon>Lactobacillaceae</taxon>
        <taxon>Lacticaseibacillus</taxon>
    </lineage>
</organism>
<sequence length="95" mass="11073">MANEIITILYYLVIWAFRIYTAIVFVDIILSWLPLPQLARLKEFTVRMTEPLYRPIRRLIPAAFGIDFSPAILLVLLGLVEQIIMRILLRLATML</sequence>